<proteinExistence type="predicted"/>
<dbReference type="InterPro" id="IPR002867">
    <property type="entry name" value="IBR_dom"/>
</dbReference>
<dbReference type="STRING" id="1367422.A0A178ZXL3"/>
<dbReference type="InterPro" id="IPR044066">
    <property type="entry name" value="TRIAD_supradom"/>
</dbReference>
<dbReference type="GO" id="GO:0061630">
    <property type="term" value="F:ubiquitin protein ligase activity"/>
    <property type="evidence" value="ECO:0007669"/>
    <property type="project" value="UniProtKB-EC"/>
</dbReference>
<evidence type="ECO:0000256" key="2">
    <source>
        <dbReference type="ARBA" id="ARBA00004906"/>
    </source>
</evidence>
<comment type="catalytic activity">
    <reaction evidence="1">
        <text>[E2 ubiquitin-conjugating enzyme]-S-ubiquitinyl-L-cysteine + [acceptor protein]-L-lysine = [E2 ubiquitin-conjugating enzyme]-L-cysteine + [acceptor protein]-N(6)-ubiquitinyl-L-lysine.</text>
        <dbReference type="EC" id="2.3.2.31"/>
    </reaction>
</comment>
<dbReference type="InterPro" id="IPR054694">
    <property type="entry name" value="Parkin-like_IBR"/>
</dbReference>
<accession>A0A178ZXL3</accession>
<dbReference type="InterPro" id="IPR002110">
    <property type="entry name" value="Ankyrin_rpt"/>
</dbReference>
<evidence type="ECO:0000259" key="12">
    <source>
        <dbReference type="PROSITE" id="PS51873"/>
    </source>
</evidence>
<feature type="domain" description="RING-type" evidence="12">
    <location>
        <begin position="1708"/>
        <end position="1953"/>
    </location>
</feature>
<dbReference type="Pfam" id="PF12796">
    <property type="entry name" value="Ank_2"/>
    <property type="match status" value="1"/>
</dbReference>
<protein>
    <recommendedName>
        <fullName evidence="3">RBR-type E3 ubiquitin transferase</fullName>
        <ecNumber evidence="3">2.3.2.31</ecNumber>
    </recommendedName>
</protein>
<dbReference type="Pfam" id="PF22605">
    <property type="entry name" value="IBR_2"/>
    <property type="match status" value="1"/>
</dbReference>
<dbReference type="Gene3D" id="1.25.40.20">
    <property type="entry name" value="Ankyrin repeat-containing domain"/>
    <property type="match status" value="3"/>
</dbReference>
<dbReference type="InterPro" id="IPR036770">
    <property type="entry name" value="Ankyrin_rpt-contain_sf"/>
</dbReference>
<evidence type="ECO:0000256" key="1">
    <source>
        <dbReference type="ARBA" id="ARBA00001798"/>
    </source>
</evidence>
<dbReference type="PROSITE" id="PS50088">
    <property type="entry name" value="ANK_REPEAT"/>
    <property type="match status" value="1"/>
</dbReference>
<dbReference type="PANTHER" id="PTHR24198:SF194">
    <property type="entry name" value="INVERSIN-A"/>
    <property type="match status" value="1"/>
</dbReference>
<evidence type="ECO:0000256" key="6">
    <source>
        <dbReference type="ARBA" id="ARBA00022737"/>
    </source>
</evidence>
<dbReference type="CDD" id="cd20335">
    <property type="entry name" value="BRcat_RBR"/>
    <property type="match status" value="1"/>
</dbReference>
<comment type="pathway">
    <text evidence="2">Protein modification; protein ubiquitination.</text>
</comment>
<keyword evidence="14" id="KW-1185">Reference proteome</keyword>
<sequence>MPAHKSARIRQLSGGLYVEEPPPQRIGLQPRFRVETISQDDKTFAESVLRREASAARGSQPLLRRVKSKLSRPDKAVTLTALYNHVQANGSAEVAQIYVDRLLLDAAQANIQLQLPDVLLRTAVKNANTNLIRLLAPFATIETVSAVLESAVLGQTLQIVTALLEYGADPNCLDRDCILRLAETDCQLLQLILRAPRQLRHEAFGDLCDLAIRDGLSNAFDVVLRSLPNYPILRDSDPPWNRDCLLEAAIDGPDKSMFFCIAASTSTWPLRDNRLFLHVLDSTAIDRLQAKDMVEVLLCLSVLSPAFHSSPEIESFYCRCVQEQHEDILRLMASYGVPISAGPLLIACQNNDEKILDVLLVGTIQGEEQVVARTSHLQSAIQRKMCRKILRRLLAGGAKGVWKHKELVTAVSLGQVEWVETLIDANASVDYHNGKALLEAVASGHVRIVQKLLSRPVSLESLQAAFPSISQLEPLPRRLLTKLFINQGLSGQCLDDALNRELCNYSYHRDPELVDMLITSGACCNDVSLTVVFEHKGAVIFNKLGLSKTTLHGSVVEWFKSWHRMLLLHAQQEDEHSLTATACLKMLFRKLKVIKTLCDAHEGDRRLECLHQFLENGAADLDLLSAWLKWAQQMDGDTLTELVLTAACFCDLSRLHLVISSKPVINPSPADVESPKVDSRSKAANLFSFVLVPPIRQDTHPFSDTRGVENLRVLFRQYLRGGFESHLATRLLQRHLEHCSQAIPESEAWPLLTLQFLLSQPIETTLPEFSSCLYMAIASQQWFVLGRLLDRPLPQEMVARFFLVDTSLLAPRAIEVLLGSQAMALMNDEFFFGPVQRTFNHACLAQDQEMAMLLCSKSRCKLRLRDVLLSLQQAIDASDLNYISVLLSATTFSQEDLEILWKHSAQQHQSIEFLALAVILLKAGADGSSIGATLIEAVERDNEALVNLILAQWQATGSSQCREEFDYGRRRPISRTSGLGPGANYFSALARALTVAVRLDRAPLCRHLCAAGAPLVCQGHSLIELAVALGSHGALMEMIMYTKTRPDLDGAVSFALLQVVVHNRETWVQELARLGGSVEAYDFESLKIAAGCDHPGILGVLLPYIETPHGFSAICQTLQRRLTTYEGDLDIICVMFEQIHKAGFQEKEPYNEALFALLAVRSAQSNHAEILLGCGASLEYRDGEGMVQLWRRGSVRLFAELVGYCNRIRTRLFTEAFRDYIRQEQGRISLSVADTLSVLGALLETDIPQDARDVALDVTARVCHQKLDSGPIIRLLLEKGARFRKGAGVSLYQVCRLDDAQIRALIIQSPPRIHTRLLALRRLFRHQGTSAGGRDTGQEPNPSDQACLYNINFPGSPAQNLNLKASDIVLLIDSMLNPKIRTVGTSLLFTFFFMLGGLHVLSSLSCSNADRNDVEQMFATAITNSEVKELDDRTEFLLRVMQIDVPALVSLTGDGSGLALEDSSLNRLLLLSLQYKKFGLASTLLEAGANPNTRDEDGRSALYLATVEKSLDIMRTLIENGAKEDDGSLHIATCWQHHEAMQLLLGAGHEPGYCSELFFRATPLEALLRFSHSGTGYELFEMTLAVLLCDVEVPEAFWTSEPNLLSLALMGTWPYQMFSALLCWFPPDVVELPLIRRDRFMFSTLSLVERGEDIELSDVERVELSTLLETLGFERCFYAVEGDQPEDAVNVPEHLEAPELRARRRAWKEKDCAVCGDKPSDRDAIHAALSPSCEKNHGWEADIICTDCLQGHLESQMFPQGGDKFPSPKVKCWAPNCSEILSHSIVQALAKTERFTIYDAALVQMFLSAGENMAKCAQPMCTGATWLGDDDKNTTIFACDVCGEYTCIQCNQLYDKHRDEPCPQGEEAKGAERRKEEEAATAALLAKGKKCPKCKLPFERIEGCDHIVCGKDAHSSARGLGCGFEFCYICGADYNAIRRKGNTAHARSCDHYA</sequence>
<dbReference type="GO" id="GO:0008270">
    <property type="term" value="F:zinc ion binding"/>
    <property type="evidence" value="ECO:0007669"/>
    <property type="project" value="UniProtKB-KW"/>
</dbReference>
<dbReference type="GeneID" id="30004564"/>
<organism evidence="13 14">
    <name type="scientific">Fonsecaea erecta</name>
    <dbReference type="NCBI Taxonomy" id="1367422"/>
    <lineage>
        <taxon>Eukaryota</taxon>
        <taxon>Fungi</taxon>
        <taxon>Dikarya</taxon>
        <taxon>Ascomycota</taxon>
        <taxon>Pezizomycotina</taxon>
        <taxon>Eurotiomycetes</taxon>
        <taxon>Chaetothyriomycetidae</taxon>
        <taxon>Chaetothyriales</taxon>
        <taxon>Herpotrichiellaceae</taxon>
        <taxon>Fonsecaea</taxon>
    </lineage>
</organism>
<keyword evidence="7" id="KW-0863">Zinc-finger</keyword>
<dbReference type="EC" id="2.3.2.31" evidence="3"/>
<evidence type="ECO:0000256" key="10">
    <source>
        <dbReference type="ARBA" id="ARBA00023043"/>
    </source>
</evidence>
<keyword evidence="4" id="KW-0808">Transferase</keyword>
<dbReference type="RefSeq" id="XP_018697789.1">
    <property type="nucleotide sequence ID" value="XM_018831910.1"/>
</dbReference>
<dbReference type="Pfam" id="PF01485">
    <property type="entry name" value="IBR"/>
    <property type="match status" value="1"/>
</dbReference>
<evidence type="ECO:0000256" key="8">
    <source>
        <dbReference type="ARBA" id="ARBA00022786"/>
    </source>
</evidence>
<keyword evidence="8" id="KW-0833">Ubl conjugation pathway</keyword>
<keyword evidence="6" id="KW-0677">Repeat</keyword>
<reference evidence="13 14" key="1">
    <citation type="submission" date="2016-04" db="EMBL/GenBank/DDBJ databases">
        <title>Draft genome of Fonsecaea erecta CBS 125763.</title>
        <authorList>
            <person name="Weiss V.A."/>
            <person name="Vicente V.A."/>
            <person name="Raittz R.T."/>
            <person name="Moreno L.F."/>
            <person name="De Souza E.M."/>
            <person name="Pedrosa F.O."/>
            <person name="Steffens M.B."/>
            <person name="Faoro H."/>
            <person name="Tadra-Sfeir M.Z."/>
            <person name="Najafzadeh M.J."/>
            <person name="Felipe M.S."/>
            <person name="Teixeira M."/>
            <person name="Sun J."/>
            <person name="Xi L."/>
            <person name="Gomes R."/>
            <person name="De Azevedo C.M."/>
            <person name="Salgado C.G."/>
            <person name="Da Silva M.B."/>
            <person name="Nascimento M.F."/>
            <person name="Queiroz-Telles F."/>
            <person name="Attili D.S."/>
            <person name="Gorbushina A."/>
        </authorList>
    </citation>
    <scope>NUCLEOTIDE SEQUENCE [LARGE SCALE GENOMIC DNA]</scope>
    <source>
        <strain evidence="13 14">CBS 125763</strain>
    </source>
</reference>
<dbReference type="CDD" id="cd20336">
    <property type="entry name" value="Rcat_RBR"/>
    <property type="match status" value="1"/>
</dbReference>
<dbReference type="PROSITE" id="PS51873">
    <property type="entry name" value="TRIAD"/>
    <property type="match status" value="1"/>
</dbReference>
<keyword evidence="10 11" id="KW-0040">ANK repeat</keyword>
<dbReference type="SUPFAM" id="SSF57850">
    <property type="entry name" value="RING/U-box"/>
    <property type="match status" value="1"/>
</dbReference>
<name>A0A178ZXL3_9EURO</name>
<dbReference type="PROSITE" id="PS50297">
    <property type="entry name" value="ANK_REP_REGION"/>
    <property type="match status" value="1"/>
</dbReference>
<evidence type="ECO:0000256" key="11">
    <source>
        <dbReference type="PROSITE-ProRule" id="PRU00023"/>
    </source>
</evidence>
<dbReference type="EMBL" id="LVYI01000001">
    <property type="protein sequence ID" value="OAP64422.1"/>
    <property type="molecule type" value="Genomic_DNA"/>
</dbReference>
<evidence type="ECO:0000256" key="4">
    <source>
        <dbReference type="ARBA" id="ARBA00022679"/>
    </source>
</evidence>
<evidence type="ECO:0000313" key="13">
    <source>
        <dbReference type="EMBL" id="OAP64422.1"/>
    </source>
</evidence>
<evidence type="ECO:0000313" key="14">
    <source>
        <dbReference type="Proteomes" id="UP000078343"/>
    </source>
</evidence>
<feature type="repeat" description="ANK" evidence="11">
    <location>
        <begin position="1497"/>
        <end position="1529"/>
    </location>
</feature>
<evidence type="ECO:0000256" key="9">
    <source>
        <dbReference type="ARBA" id="ARBA00022833"/>
    </source>
</evidence>
<comment type="caution">
    <text evidence="13">The sequence shown here is derived from an EMBL/GenBank/DDBJ whole genome shotgun (WGS) entry which is preliminary data.</text>
</comment>
<keyword evidence="9" id="KW-0862">Zinc</keyword>
<dbReference type="SUPFAM" id="SSF48403">
    <property type="entry name" value="Ankyrin repeat"/>
    <property type="match status" value="1"/>
</dbReference>
<evidence type="ECO:0000256" key="7">
    <source>
        <dbReference type="ARBA" id="ARBA00022771"/>
    </source>
</evidence>
<evidence type="ECO:0000256" key="5">
    <source>
        <dbReference type="ARBA" id="ARBA00022723"/>
    </source>
</evidence>
<dbReference type="Proteomes" id="UP000078343">
    <property type="component" value="Unassembled WGS sequence"/>
</dbReference>
<evidence type="ECO:0000256" key="3">
    <source>
        <dbReference type="ARBA" id="ARBA00012251"/>
    </source>
</evidence>
<dbReference type="PANTHER" id="PTHR24198">
    <property type="entry name" value="ANKYRIN REPEAT AND PROTEIN KINASE DOMAIN-CONTAINING PROTEIN"/>
    <property type="match status" value="1"/>
</dbReference>
<dbReference type="Gene3D" id="1.20.120.1750">
    <property type="match status" value="1"/>
</dbReference>
<dbReference type="SMART" id="SM00248">
    <property type="entry name" value="ANK"/>
    <property type="match status" value="8"/>
</dbReference>
<dbReference type="OrthoDB" id="3182339at2759"/>
<keyword evidence="5" id="KW-0479">Metal-binding</keyword>
<gene>
    <name evidence="13" type="ORF">AYL99_00394</name>
</gene>